<dbReference type="EMBL" id="SHLC01000001">
    <property type="protein sequence ID" value="RZU65058.1"/>
    <property type="molecule type" value="Genomic_DNA"/>
</dbReference>
<dbReference type="InterPro" id="IPR003870">
    <property type="entry name" value="DUF222"/>
</dbReference>
<evidence type="ECO:0000259" key="2">
    <source>
        <dbReference type="Pfam" id="PF02720"/>
    </source>
</evidence>
<gene>
    <name evidence="3" type="ORF">EV379_1377</name>
</gene>
<evidence type="ECO:0000256" key="1">
    <source>
        <dbReference type="SAM" id="MobiDB-lite"/>
    </source>
</evidence>
<feature type="region of interest" description="Disordered" evidence="1">
    <location>
        <begin position="411"/>
        <end position="448"/>
    </location>
</feature>
<proteinExistence type="predicted"/>
<organism evidence="3 4">
    <name type="scientific">Microterricola gilva</name>
    <dbReference type="NCBI Taxonomy" id="393267"/>
    <lineage>
        <taxon>Bacteria</taxon>
        <taxon>Bacillati</taxon>
        <taxon>Actinomycetota</taxon>
        <taxon>Actinomycetes</taxon>
        <taxon>Micrococcales</taxon>
        <taxon>Microbacteriaceae</taxon>
        <taxon>Microterricola</taxon>
    </lineage>
</organism>
<comment type="caution">
    <text evidence="3">The sequence shown here is derived from an EMBL/GenBank/DDBJ whole genome shotgun (WGS) entry which is preliminary data.</text>
</comment>
<dbReference type="AlphaFoldDB" id="A0A4Q8AKW8"/>
<protein>
    <submittedName>
        <fullName evidence="3">Uncharacterized protein DUF222</fullName>
    </submittedName>
</protein>
<reference evidence="3 4" key="1">
    <citation type="submission" date="2019-02" db="EMBL/GenBank/DDBJ databases">
        <title>Sequencing the genomes of 1000 actinobacteria strains.</title>
        <authorList>
            <person name="Klenk H.-P."/>
        </authorList>
    </citation>
    <scope>NUCLEOTIDE SEQUENCE [LARGE SCALE GENOMIC DNA]</scope>
    <source>
        <strain evidence="3 4">DSM 18319</strain>
    </source>
</reference>
<dbReference type="Pfam" id="PF02720">
    <property type="entry name" value="DUF222"/>
    <property type="match status" value="1"/>
</dbReference>
<accession>A0A4Q8AKW8</accession>
<keyword evidence="4" id="KW-1185">Reference proteome</keyword>
<evidence type="ECO:0000313" key="4">
    <source>
        <dbReference type="Proteomes" id="UP000291483"/>
    </source>
</evidence>
<evidence type="ECO:0000313" key="3">
    <source>
        <dbReference type="EMBL" id="RZU65058.1"/>
    </source>
</evidence>
<dbReference type="Proteomes" id="UP000291483">
    <property type="component" value="Unassembled WGS sequence"/>
</dbReference>
<name>A0A4Q8AKW8_9MICO</name>
<feature type="domain" description="DUF222" evidence="2">
    <location>
        <begin position="65"/>
        <end position="363"/>
    </location>
</feature>
<sequence length="448" mass="48238">MLAPDAATAESRVGGRCDAEVMDEAVEGQLNGDDAGDPVLGEYLFELGEANAYLCYAQAETYRVIEAARRRALAIADPLGGRRSLDEEFAQRSLIAEIALVLRMHERTMHSLMYEAQQLVNVFPTTLIALAAGEISQRHAREILAGTVTLPPELHARFEAEALPKARVQSPTQFRQSVRRLQERLSPEALTARAAHSRAERRVVFEPAEDGMAWLKLYLEADKAWSVAERVSQLADQAQGDAVAAGDADDPVRIAAITAPSTHAQLEADVAVELLLGRAAPTLIDGTPATALPALAFSKPEVFVAVPQITIGIQSLTGQSDEPAELHGYGSIPADVARGLVVHAATFRRVLIDPEDGTPLALDPRRHRMSELFPGAASRQDPRPHGRWRAWSPGDGTLRWLSPTGHYAETAPASTIGCTRAARAGPPGPARSERPAEAAAKYPDPPPF</sequence>